<evidence type="ECO:0000256" key="4">
    <source>
        <dbReference type="ARBA" id="ARBA00022837"/>
    </source>
</evidence>
<dbReference type="SUPFAM" id="SSF53649">
    <property type="entry name" value="Alkaline phosphatase-like"/>
    <property type="match status" value="1"/>
</dbReference>
<keyword evidence="4" id="KW-0106">Calcium</keyword>
<reference evidence="6" key="1">
    <citation type="submission" date="2020-05" db="EMBL/GenBank/DDBJ databases">
        <authorList>
            <person name="Chiriac C."/>
            <person name="Salcher M."/>
            <person name="Ghai R."/>
            <person name="Kavagutti S V."/>
        </authorList>
    </citation>
    <scope>NUCLEOTIDE SEQUENCE</scope>
</reference>
<dbReference type="GO" id="GO:0046872">
    <property type="term" value="F:metal ion binding"/>
    <property type="evidence" value="ECO:0007669"/>
    <property type="project" value="UniProtKB-KW"/>
</dbReference>
<protein>
    <submittedName>
        <fullName evidence="6">Unannotated protein</fullName>
    </submittedName>
</protein>
<name>A0A6J7RQT8_9ZZZZ</name>
<dbReference type="InterPro" id="IPR017850">
    <property type="entry name" value="Alkaline_phosphatase_core_sf"/>
</dbReference>
<feature type="domain" description="Sulfatase N-terminal" evidence="5">
    <location>
        <begin position="33"/>
        <end position="445"/>
    </location>
</feature>
<dbReference type="PROSITE" id="PS00523">
    <property type="entry name" value="SULFATASE_1"/>
    <property type="match status" value="1"/>
</dbReference>
<dbReference type="CDD" id="cd16025">
    <property type="entry name" value="PAS_like"/>
    <property type="match status" value="1"/>
</dbReference>
<dbReference type="InterPro" id="IPR050738">
    <property type="entry name" value="Sulfatase"/>
</dbReference>
<organism evidence="6">
    <name type="scientific">freshwater metagenome</name>
    <dbReference type="NCBI Taxonomy" id="449393"/>
    <lineage>
        <taxon>unclassified sequences</taxon>
        <taxon>metagenomes</taxon>
        <taxon>ecological metagenomes</taxon>
    </lineage>
</organism>
<gene>
    <name evidence="6" type="ORF">UFOPK4098_01554</name>
</gene>
<dbReference type="EMBL" id="CAFBPN010000145">
    <property type="protein sequence ID" value="CAB5031114.1"/>
    <property type="molecule type" value="Genomic_DNA"/>
</dbReference>
<keyword evidence="3" id="KW-0378">Hydrolase</keyword>
<dbReference type="Pfam" id="PF00884">
    <property type="entry name" value="Sulfatase"/>
    <property type="match status" value="1"/>
</dbReference>
<accession>A0A6J7RQT8</accession>
<dbReference type="Gene3D" id="3.40.720.10">
    <property type="entry name" value="Alkaline Phosphatase, subunit A"/>
    <property type="match status" value="1"/>
</dbReference>
<evidence type="ECO:0000256" key="2">
    <source>
        <dbReference type="ARBA" id="ARBA00022723"/>
    </source>
</evidence>
<evidence type="ECO:0000259" key="5">
    <source>
        <dbReference type="Pfam" id="PF00884"/>
    </source>
</evidence>
<keyword evidence="2" id="KW-0479">Metal-binding</keyword>
<evidence type="ECO:0000313" key="6">
    <source>
        <dbReference type="EMBL" id="CAB5031114.1"/>
    </source>
</evidence>
<sequence>MGLEKNFTGRIGRTFEDSEAAWPDLPQPPQGAPNIVMVLLDDVGYAQFGCYGSDINTPTFDALAAHGVRYANFHTTALCSPTRACLMTGRNHHASGMARVVETASGFPGYDANIPAESGFLPEILVRNGYATYGLGKWHLAPAHENNLGGPRTHWPLNKGFERYYGFLSGETDQFHPDLIHDSHIVDPPKTPEEGYHLTEDLTDKAIGYIKDLRAFSPTKPFFVYYAPGACHAPHQAPKKFIDAYRDKFNKGWDTWREEVFARQMASGLLPAGTILSERPTWVPAWSSLSDDERRLYTRLMEAFAGFLTHTDSEVGRLLDFIKSIDEYDNTLVLIMSDNGASAEGGPGGSFNEKYFYNFVPESLAENLKRIDLIGSEHSNNHYPWGWAWAGNTPLKRFKRDTHEGGVCDPLIVQWPQRLKNVGETRHQYLHIVDVLPTLLDVIGIEAPQHINGVEQAPFNGVSFAHTLESAAEPSKHITQYYEMLGSRALYHDGWKAVVFHPPGMMNYESGNVNPSFDDDIWELYNIANDFSECNDVASQFPDKLKELQQLWWSEAEANQVLPLNNQPARYGDRRFLRDRYVYLPGISPLPESTAPNLKNRSFQITAALDVPADGNCDGILVCHGGHAGGYALYLKGRRLHYAYNFLGALTTIVSASVELPVGEVDVRATFTATGRFKGDMELWYGDVPVGRRAIPFTMPVTYGVDPFTVGYQRMTPITPELLGKAEIPEGVLRRIVIDAIGRAYRNPEGEARAALAMQ</sequence>
<evidence type="ECO:0000256" key="3">
    <source>
        <dbReference type="ARBA" id="ARBA00022801"/>
    </source>
</evidence>
<proteinExistence type="inferred from homology"/>
<evidence type="ECO:0000256" key="1">
    <source>
        <dbReference type="ARBA" id="ARBA00008779"/>
    </source>
</evidence>
<dbReference type="PANTHER" id="PTHR42693:SF43">
    <property type="entry name" value="BLL2667 PROTEIN"/>
    <property type="match status" value="1"/>
</dbReference>
<dbReference type="Gene3D" id="3.30.1120.10">
    <property type="match status" value="1"/>
</dbReference>
<dbReference type="AlphaFoldDB" id="A0A6J7RQT8"/>
<dbReference type="InterPro" id="IPR000917">
    <property type="entry name" value="Sulfatase_N"/>
</dbReference>
<dbReference type="PANTHER" id="PTHR42693">
    <property type="entry name" value="ARYLSULFATASE FAMILY MEMBER"/>
    <property type="match status" value="1"/>
</dbReference>
<comment type="similarity">
    <text evidence="1">Belongs to the sulfatase family.</text>
</comment>
<dbReference type="InterPro" id="IPR024607">
    <property type="entry name" value="Sulfatase_CS"/>
</dbReference>
<dbReference type="GO" id="GO:0016787">
    <property type="term" value="F:hydrolase activity"/>
    <property type="evidence" value="ECO:0007669"/>
    <property type="project" value="UniProtKB-KW"/>
</dbReference>